<dbReference type="HOGENOM" id="CLU_3205228_0_0_6"/>
<evidence type="ECO:0000313" key="1">
    <source>
        <dbReference type="EMBL" id="BAJ00413.1"/>
    </source>
</evidence>
<sequence>MIIGNTSPRNYDDKNFDLHCHIHFTDAAQNRYYVDLMSLFLTTLK</sequence>
<dbReference type="Proteomes" id="UP000002350">
    <property type="component" value="Chromosome"/>
</dbReference>
<keyword evidence="2" id="KW-1185">Reference proteome</keyword>
<reference evidence="2" key="1">
    <citation type="journal article" date="2010" name="Mol. Biosyst.">
        <title>Complete genome sequence and comparative analysis of Shewanella violacea, a psychrophilic and piezophilic bacterium from deep sea floor sediments.</title>
        <authorList>
            <person name="Aono E."/>
            <person name="Baba T."/>
            <person name="Ara T."/>
            <person name="Nishi T."/>
            <person name="Nakamichi T."/>
            <person name="Inamoto E."/>
            <person name="Toyonaga H."/>
            <person name="Hasegawa M."/>
            <person name="Takai Y."/>
            <person name="Okumura Y."/>
            <person name="Baba M."/>
            <person name="Tomita M."/>
            <person name="Kato C."/>
            <person name="Oshima T."/>
            <person name="Nakasone K."/>
            <person name="Mori H."/>
        </authorList>
    </citation>
    <scope>NUCLEOTIDE SEQUENCE [LARGE SCALE GENOMIC DNA]</scope>
    <source>
        <strain evidence="2">JCM 10179 / CIP 106290 / LMG 19151 / DSS12</strain>
    </source>
</reference>
<proteinExistence type="predicted"/>
<evidence type="ECO:0000313" key="2">
    <source>
        <dbReference type="Proteomes" id="UP000002350"/>
    </source>
</evidence>
<dbReference type="STRING" id="637905.SVI_0442"/>
<accession>D4ZFG4</accession>
<dbReference type="EMBL" id="AP011177">
    <property type="protein sequence ID" value="BAJ00413.1"/>
    <property type="molecule type" value="Genomic_DNA"/>
</dbReference>
<organism evidence="1 2">
    <name type="scientific">Shewanella violacea (strain JCM 10179 / CIP 106290 / LMG 19151 / DSS12)</name>
    <dbReference type="NCBI Taxonomy" id="637905"/>
    <lineage>
        <taxon>Bacteria</taxon>
        <taxon>Pseudomonadati</taxon>
        <taxon>Pseudomonadota</taxon>
        <taxon>Gammaproteobacteria</taxon>
        <taxon>Alteromonadales</taxon>
        <taxon>Shewanellaceae</taxon>
        <taxon>Shewanella</taxon>
    </lineage>
</organism>
<gene>
    <name evidence="1" type="ordered locus">SVI_0442</name>
</gene>
<dbReference type="KEGG" id="svo:SVI_0442"/>
<protein>
    <submittedName>
        <fullName evidence="1">Uncharacterized protein</fullName>
    </submittedName>
</protein>
<name>D4ZFG4_SHEVD</name>
<dbReference type="AlphaFoldDB" id="D4ZFG4"/>